<organism evidence="12 13">
    <name type="scientific">Chiloscyllium punctatum</name>
    <name type="common">Brownbanded bambooshark</name>
    <name type="synonym">Hemiscyllium punctatum</name>
    <dbReference type="NCBI Taxonomy" id="137246"/>
    <lineage>
        <taxon>Eukaryota</taxon>
        <taxon>Metazoa</taxon>
        <taxon>Chordata</taxon>
        <taxon>Craniata</taxon>
        <taxon>Vertebrata</taxon>
        <taxon>Chondrichthyes</taxon>
        <taxon>Elasmobranchii</taxon>
        <taxon>Galeomorphii</taxon>
        <taxon>Galeoidea</taxon>
        <taxon>Orectolobiformes</taxon>
        <taxon>Hemiscylliidae</taxon>
        <taxon>Chiloscyllium</taxon>
    </lineage>
</organism>
<dbReference type="GO" id="GO:0005615">
    <property type="term" value="C:extracellular space"/>
    <property type="evidence" value="ECO:0007669"/>
    <property type="project" value="TreeGrafter"/>
</dbReference>
<dbReference type="PIRSF" id="PIRSF001814">
    <property type="entry name" value="Somatostatin"/>
    <property type="match status" value="1"/>
</dbReference>
<dbReference type="EMBL" id="BEZZ01000810">
    <property type="protein sequence ID" value="GCC36309.1"/>
    <property type="molecule type" value="Genomic_DNA"/>
</dbReference>
<feature type="signal peptide" evidence="10">
    <location>
        <begin position="1"/>
        <end position="20"/>
    </location>
</feature>
<evidence type="ECO:0000259" key="11">
    <source>
        <dbReference type="Pfam" id="PF03002"/>
    </source>
</evidence>
<evidence type="ECO:0000256" key="5">
    <source>
        <dbReference type="ARBA" id="ARBA00022702"/>
    </source>
</evidence>
<evidence type="ECO:0000256" key="6">
    <source>
        <dbReference type="ARBA" id="ARBA00022729"/>
    </source>
</evidence>
<evidence type="ECO:0000256" key="9">
    <source>
        <dbReference type="SAM" id="MobiDB-lite"/>
    </source>
</evidence>
<comment type="caution">
    <text evidence="12">The sequence shown here is derived from an EMBL/GenBank/DDBJ whole genome shotgun (WGS) entry which is preliminary data.</text>
</comment>
<dbReference type="GO" id="GO:0005184">
    <property type="term" value="F:neuropeptide hormone activity"/>
    <property type="evidence" value="ECO:0007669"/>
    <property type="project" value="TreeGrafter"/>
</dbReference>
<evidence type="ECO:0000256" key="2">
    <source>
        <dbReference type="ARBA" id="ARBA00008327"/>
    </source>
</evidence>
<proteinExistence type="inferred from homology"/>
<evidence type="ECO:0000256" key="4">
    <source>
        <dbReference type="ARBA" id="ARBA00022685"/>
    </source>
</evidence>
<dbReference type="GO" id="GO:0001664">
    <property type="term" value="F:G protein-coupled receptor binding"/>
    <property type="evidence" value="ECO:0007669"/>
    <property type="project" value="TreeGrafter"/>
</dbReference>
<evidence type="ECO:0000256" key="7">
    <source>
        <dbReference type="ARBA" id="ARBA00023157"/>
    </source>
</evidence>
<dbReference type="OrthoDB" id="9438385at2759"/>
<keyword evidence="7 8" id="KW-1015">Disulfide bond</keyword>
<dbReference type="GO" id="GO:0007193">
    <property type="term" value="P:adenylate cyclase-inhibiting G protein-coupled receptor signaling pathway"/>
    <property type="evidence" value="ECO:0007669"/>
    <property type="project" value="TreeGrafter"/>
</dbReference>
<dbReference type="Pfam" id="PF03002">
    <property type="entry name" value="Somatostatin"/>
    <property type="match status" value="1"/>
</dbReference>
<dbReference type="InterPro" id="IPR018142">
    <property type="entry name" value="Somatostatin/Cortistatin_C"/>
</dbReference>
<keyword evidence="6 10" id="KW-0732">Signal</keyword>
<dbReference type="InterPro" id="IPR004250">
    <property type="entry name" value="Somatostatin"/>
</dbReference>
<evidence type="ECO:0000256" key="8">
    <source>
        <dbReference type="PIRSR" id="PIRSR001814-1"/>
    </source>
</evidence>
<dbReference type="Proteomes" id="UP000287033">
    <property type="component" value="Unassembled WGS sequence"/>
</dbReference>
<reference evidence="12 13" key="1">
    <citation type="journal article" date="2018" name="Nat. Ecol. Evol.">
        <title>Shark genomes provide insights into elasmobranch evolution and the origin of vertebrates.</title>
        <authorList>
            <person name="Hara Y"/>
            <person name="Yamaguchi K"/>
            <person name="Onimaru K"/>
            <person name="Kadota M"/>
            <person name="Koyanagi M"/>
            <person name="Keeley SD"/>
            <person name="Tatsumi K"/>
            <person name="Tanaka K"/>
            <person name="Motone F"/>
            <person name="Kageyama Y"/>
            <person name="Nozu R"/>
            <person name="Adachi N"/>
            <person name="Nishimura O"/>
            <person name="Nakagawa R"/>
            <person name="Tanegashima C"/>
            <person name="Kiyatake I"/>
            <person name="Matsumoto R"/>
            <person name="Murakumo K"/>
            <person name="Nishida K"/>
            <person name="Terakita A"/>
            <person name="Kuratani S"/>
            <person name="Sato K"/>
            <person name="Hyodo S Kuraku.S."/>
        </authorList>
    </citation>
    <scope>NUCLEOTIDE SEQUENCE [LARGE SCALE GENOMIC DNA]</scope>
</reference>
<evidence type="ECO:0000313" key="12">
    <source>
        <dbReference type="EMBL" id="GCC36309.1"/>
    </source>
</evidence>
<keyword evidence="13" id="KW-1185">Reference proteome</keyword>
<dbReference type="PANTHER" id="PTHR10558:SF1">
    <property type="entry name" value="CORTISTATIN"/>
    <property type="match status" value="1"/>
</dbReference>
<dbReference type="PANTHER" id="PTHR10558">
    <property type="entry name" value="SOMATOSTATIN"/>
    <property type="match status" value="1"/>
</dbReference>
<feature type="domain" description="Somatostatin/Cortistatin C-terminal" evidence="11">
    <location>
        <begin position="88"/>
        <end position="105"/>
    </location>
</feature>
<feature type="disulfide bond" evidence="8">
    <location>
        <begin position="94"/>
        <end position="105"/>
    </location>
</feature>
<keyword evidence="3" id="KW-0964">Secreted</keyword>
<comment type="subcellular location">
    <subcellularLocation>
        <location evidence="1">Secreted</location>
    </subcellularLocation>
</comment>
<dbReference type="OMA" id="FWKTFSH"/>
<dbReference type="GO" id="GO:0030334">
    <property type="term" value="P:regulation of cell migration"/>
    <property type="evidence" value="ECO:0007669"/>
    <property type="project" value="TreeGrafter"/>
</dbReference>
<accession>A0A401T0Y2</accession>
<feature type="chain" id="PRO_5019219220" description="Somatostatin/Cortistatin C-terminal domain-containing protein" evidence="10">
    <location>
        <begin position="21"/>
        <end position="105"/>
    </location>
</feature>
<dbReference type="STRING" id="137246.A0A401T0Y2"/>
<gene>
    <name evidence="12" type="ORF">chiPu_2000034</name>
</gene>
<keyword evidence="5" id="KW-0372">Hormone</keyword>
<sequence>MKWQMTVCLMSLLLLLSVEAADPLEERMKLQVNREATKSRKYLMLKLLTELLESDDNLLENDFTSLSPGDGEESSVEERSVNAGIPRRQQKTPCKLFFWKTFSHC</sequence>
<name>A0A401T0Y2_CHIPU</name>
<evidence type="ECO:0000256" key="1">
    <source>
        <dbReference type="ARBA" id="ARBA00004613"/>
    </source>
</evidence>
<feature type="region of interest" description="Disordered" evidence="9">
    <location>
        <begin position="62"/>
        <end position="87"/>
    </location>
</feature>
<dbReference type="AlphaFoldDB" id="A0A401T0Y2"/>
<protein>
    <recommendedName>
        <fullName evidence="11">Somatostatin/Cortistatin C-terminal domain-containing protein</fullName>
    </recommendedName>
</protein>
<evidence type="ECO:0000313" key="13">
    <source>
        <dbReference type="Proteomes" id="UP000287033"/>
    </source>
</evidence>
<evidence type="ECO:0000256" key="10">
    <source>
        <dbReference type="SAM" id="SignalP"/>
    </source>
</evidence>
<evidence type="ECO:0000256" key="3">
    <source>
        <dbReference type="ARBA" id="ARBA00022525"/>
    </source>
</evidence>
<comment type="similarity">
    <text evidence="2">Belongs to the somatostatin family.</text>
</comment>
<keyword evidence="4" id="KW-0165">Cleavage on pair of basic residues</keyword>